<dbReference type="SUPFAM" id="SSF53254">
    <property type="entry name" value="Phosphoglycerate mutase-like"/>
    <property type="match status" value="1"/>
</dbReference>
<gene>
    <name evidence="2" type="ORF">SEMRO_182_G079410.1</name>
</gene>
<dbReference type="AlphaFoldDB" id="A0A9N8DQB1"/>
<evidence type="ECO:0000313" key="2">
    <source>
        <dbReference type="EMBL" id="CAB9503989.1"/>
    </source>
</evidence>
<keyword evidence="3" id="KW-1185">Reference proteome</keyword>
<proteinExistence type="predicted"/>
<evidence type="ECO:0000313" key="3">
    <source>
        <dbReference type="Proteomes" id="UP001153069"/>
    </source>
</evidence>
<dbReference type="InterPro" id="IPR013078">
    <property type="entry name" value="His_Pase_superF_clade-1"/>
</dbReference>
<dbReference type="PANTHER" id="PTHR48100">
    <property type="entry name" value="BROAD-SPECIFICITY PHOSPHATASE YOR283W-RELATED"/>
    <property type="match status" value="1"/>
</dbReference>
<name>A0A9N8DQB1_9STRA</name>
<dbReference type="GO" id="GO:0005829">
    <property type="term" value="C:cytosol"/>
    <property type="evidence" value="ECO:0007669"/>
    <property type="project" value="TreeGrafter"/>
</dbReference>
<keyword evidence="1" id="KW-0472">Membrane</keyword>
<reference evidence="2" key="1">
    <citation type="submission" date="2020-06" db="EMBL/GenBank/DDBJ databases">
        <authorList>
            <consortium name="Plant Systems Biology data submission"/>
        </authorList>
    </citation>
    <scope>NUCLEOTIDE SEQUENCE</scope>
    <source>
        <strain evidence="2">D6</strain>
    </source>
</reference>
<dbReference type="InterPro" id="IPR050275">
    <property type="entry name" value="PGM_Phosphatase"/>
</dbReference>
<keyword evidence="1" id="KW-1133">Transmembrane helix</keyword>
<dbReference type="PANTHER" id="PTHR48100:SF33">
    <property type="entry name" value="PEPTIDASE S54 RHOMBOID DOMAIN-CONTAINING PROTEIN"/>
    <property type="match status" value="1"/>
</dbReference>
<protein>
    <submittedName>
        <fullName evidence="2">Uncharacterized protein</fullName>
    </submittedName>
</protein>
<dbReference type="Gene3D" id="3.40.50.1240">
    <property type="entry name" value="Phosphoglycerate mutase-like"/>
    <property type="match status" value="1"/>
</dbReference>
<dbReference type="CDD" id="cd07067">
    <property type="entry name" value="HP_PGM_like"/>
    <property type="match status" value="1"/>
</dbReference>
<sequence length="355" mass="39976">MEEPLGMAGMLGQYVRPALVLICAMLVFNLPIVIYKIGLLKSTILYLLFCNDKKWKRTSDPGAVFGPHISAGKPIERKKIYFVRHGESTWNDTFNKGNHRSTAVFILGFLPGVVKAVLFEIYLVLSGKMDSWFYDSPLSQVGLKQVEELAVFMERDPPETDEEIIKILRADPGAKPSKFVCSNLRRAISTLAGGFRERLGRRKVDKILVLPCLQEMSRNPDAQSITPAHTPIQASWMEKGSKVCNFDDILRKHVDTSLHTGNKPIRGSGYDRMIQFCKFVFSNAVREEHVIAGGHSLYFKSFFQCFLPASVDHVAKNKKIKNGGVVCFELMKAKTQYGDQFMIDPASVRVIYLGF</sequence>
<dbReference type="EMBL" id="CAICTM010000181">
    <property type="protein sequence ID" value="CAB9503989.1"/>
    <property type="molecule type" value="Genomic_DNA"/>
</dbReference>
<feature type="transmembrane region" description="Helical" evidence="1">
    <location>
        <begin position="103"/>
        <end position="125"/>
    </location>
</feature>
<dbReference type="InterPro" id="IPR029033">
    <property type="entry name" value="His_PPase_superfam"/>
</dbReference>
<dbReference type="OrthoDB" id="496981at2759"/>
<dbReference type="Proteomes" id="UP001153069">
    <property type="component" value="Unassembled WGS sequence"/>
</dbReference>
<comment type="caution">
    <text evidence="2">The sequence shown here is derived from an EMBL/GenBank/DDBJ whole genome shotgun (WGS) entry which is preliminary data.</text>
</comment>
<organism evidence="2 3">
    <name type="scientific">Seminavis robusta</name>
    <dbReference type="NCBI Taxonomy" id="568900"/>
    <lineage>
        <taxon>Eukaryota</taxon>
        <taxon>Sar</taxon>
        <taxon>Stramenopiles</taxon>
        <taxon>Ochrophyta</taxon>
        <taxon>Bacillariophyta</taxon>
        <taxon>Bacillariophyceae</taxon>
        <taxon>Bacillariophycidae</taxon>
        <taxon>Naviculales</taxon>
        <taxon>Naviculaceae</taxon>
        <taxon>Seminavis</taxon>
    </lineage>
</organism>
<keyword evidence="1" id="KW-0812">Transmembrane</keyword>
<evidence type="ECO:0000256" key="1">
    <source>
        <dbReference type="SAM" id="Phobius"/>
    </source>
</evidence>
<dbReference type="GO" id="GO:0016791">
    <property type="term" value="F:phosphatase activity"/>
    <property type="evidence" value="ECO:0007669"/>
    <property type="project" value="TreeGrafter"/>
</dbReference>
<accession>A0A9N8DQB1</accession>
<feature type="transmembrane region" description="Helical" evidence="1">
    <location>
        <begin position="14"/>
        <end position="35"/>
    </location>
</feature>